<evidence type="ECO:0000256" key="2">
    <source>
        <dbReference type="ARBA" id="ARBA00022801"/>
    </source>
</evidence>
<proteinExistence type="predicted"/>
<keyword evidence="13" id="KW-1185">Reference proteome</keyword>
<dbReference type="InterPro" id="IPR014017">
    <property type="entry name" value="DNA_helicase_UvrD-like_C"/>
</dbReference>
<keyword evidence="2 10" id="KW-0378">Hydrolase</keyword>
<dbReference type="EMBL" id="JBGJLR010000004">
    <property type="protein sequence ID" value="MEZ2738924.1"/>
    <property type="molecule type" value="Genomic_DNA"/>
</dbReference>
<keyword evidence="1 10" id="KW-0547">Nucleotide-binding</keyword>
<comment type="catalytic activity">
    <reaction evidence="9">
        <text>ATP + H2O = ADP + phosphate + H(+)</text>
        <dbReference type="Rhea" id="RHEA:13065"/>
        <dbReference type="ChEBI" id="CHEBI:15377"/>
        <dbReference type="ChEBI" id="CHEBI:15378"/>
        <dbReference type="ChEBI" id="CHEBI:30616"/>
        <dbReference type="ChEBI" id="CHEBI:43474"/>
        <dbReference type="ChEBI" id="CHEBI:456216"/>
        <dbReference type="EC" id="5.6.2.4"/>
    </reaction>
</comment>
<accession>A0ABV4IAP6</accession>
<organism evidence="12 13">
    <name type="scientific">Comamonas jiangduensis</name>
    <dbReference type="NCBI Taxonomy" id="1194168"/>
    <lineage>
        <taxon>Bacteria</taxon>
        <taxon>Pseudomonadati</taxon>
        <taxon>Pseudomonadota</taxon>
        <taxon>Betaproteobacteria</taxon>
        <taxon>Burkholderiales</taxon>
        <taxon>Comamonadaceae</taxon>
        <taxon>Comamonas</taxon>
    </lineage>
</organism>
<dbReference type="InterPro" id="IPR014016">
    <property type="entry name" value="UvrD-like_ATP-bd"/>
</dbReference>
<comment type="caution">
    <text evidence="12">The sequence shown here is derived from an EMBL/GenBank/DDBJ whole genome shotgun (WGS) entry which is preliminary data.</text>
</comment>
<evidence type="ECO:0000256" key="10">
    <source>
        <dbReference type="PROSITE-ProRule" id="PRU00560"/>
    </source>
</evidence>
<evidence type="ECO:0000256" key="3">
    <source>
        <dbReference type="ARBA" id="ARBA00022806"/>
    </source>
</evidence>
<evidence type="ECO:0000313" key="13">
    <source>
        <dbReference type="Proteomes" id="UP001567350"/>
    </source>
</evidence>
<sequence length="634" mass="71086">MQRPNAFDTEHGQPLLLSSEQLAIVHRTQPSAIIAALAGTGKTTTLACCAVQALRSNPDARILVLAYSKSGVEAFQQRLQMLVRSKPATMQITTLDRWCARSLRQTDPGLRFLTDPQELRQHARQALQHLAEQLERQPDERLELPTEVDMQAFAAFNRAAKKSLLLQRVRDEGADLAEFCDAHMLDYTQARLFAAYERLRIDHCGDTAYYAEGDCTYALAQDDAPALHAPYDLVLLDEMHDLDLASLTVLRQMLVASNAQFLGAGDFNQHIEDQAWSVFQDQLHQLADFLPLPTHSLPLTQSRRFGPQIAQAVNQWFHVDMKAPSTRYSTVTYWQWKDDAQCIDQLLQAKASIPANAPLTVILRHPHDATALELAMDRAGKTVSLHGLQHFYLQREIALLLGLLYAHGMQAPDWKSSTCILDARILSAFVDGALYFGKGRIDHQQADSELPAMAAQMHANPQAIWRFLIGEQSLQGGQRNFAAFGNFLKLPLALQSNAHALLEQADVWGLFAGTPMPDDDKVRLRARVQSFMAAIAGLNAPQVLQRVADLAQRTHKAWSYGTGFDFQLLSIEQAKGQEFDYVALPFLKPGRFPAPAAKATAFLERNRLYVAMTRSKRKLWLLEHAEHRIRAFDD</sequence>
<dbReference type="PROSITE" id="PS51198">
    <property type="entry name" value="UVRD_HELICASE_ATP_BIND"/>
    <property type="match status" value="1"/>
</dbReference>
<dbReference type="InterPro" id="IPR027417">
    <property type="entry name" value="P-loop_NTPase"/>
</dbReference>
<protein>
    <recommendedName>
        <fullName evidence="7">DNA 3'-5' helicase</fullName>
        <ecNumber evidence="7">5.6.2.4</ecNumber>
    </recommendedName>
    <alternativeName>
        <fullName evidence="8">DNA 3'-5' helicase II</fullName>
    </alternativeName>
</protein>
<evidence type="ECO:0000256" key="8">
    <source>
        <dbReference type="ARBA" id="ARBA00034923"/>
    </source>
</evidence>
<evidence type="ECO:0000256" key="6">
    <source>
        <dbReference type="ARBA" id="ARBA00034617"/>
    </source>
</evidence>
<feature type="domain" description="UvrD-like helicase ATP-binding" evidence="11">
    <location>
        <begin position="15"/>
        <end position="306"/>
    </location>
</feature>
<dbReference type="Pfam" id="PF00580">
    <property type="entry name" value="UvrD-helicase"/>
    <property type="match status" value="1"/>
</dbReference>
<keyword evidence="4 10" id="KW-0067">ATP-binding</keyword>
<dbReference type="Gene3D" id="3.40.50.300">
    <property type="entry name" value="P-loop containing nucleotide triphosphate hydrolases"/>
    <property type="match status" value="2"/>
</dbReference>
<dbReference type="RefSeq" id="WP_370891184.1">
    <property type="nucleotide sequence ID" value="NZ_JBGJLR010000004.1"/>
</dbReference>
<keyword evidence="3 10" id="KW-0347">Helicase</keyword>
<evidence type="ECO:0000256" key="7">
    <source>
        <dbReference type="ARBA" id="ARBA00034808"/>
    </source>
</evidence>
<feature type="binding site" evidence="10">
    <location>
        <begin position="36"/>
        <end position="43"/>
    </location>
    <ligand>
        <name>ATP</name>
        <dbReference type="ChEBI" id="CHEBI:30616"/>
    </ligand>
</feature>
<dbReference type="EC" id="5.6.2.4" evidence="7"/>
<dbReference type="SUPFAM" id="SSF52540">
    <property type="entry name" value="P-loop containing nucleoside triphosphate hydrolases"/>
    <property type="match status" value="1"/>
</dbReference>
<evidence type="ECO:0000256" key="4">
    <source>
        <dbReference type="ARBA" id="ARBA00022840"/>
    </source>
</evidence>
<dbReference type="Proteomes" id="UP001567350">
    <property type="component" value="Unassembled WGS sequence"/>
</dbReference>
<evidence type="ECO:0000256" key="1">
    <source>
        <dbReference type="ARBA" id="ARBA00022741"/>
    </source>
</evidence>
<dbReference type="InterPro" id="IPR000212">
    <property type="entry name" value="DNA_helicase_UvrD/REP"/>
</dbReference>
<keyword evidence="5" id="KW-0413">Isomerase</keyword>
<evidence type="ECO:0000313" key="12">
    <source>
        <dbReference type="EMBL" id="MEZ2738924.1"/>
    </source>
</evidence>
<evidence type="ECO:0000256" key="9">
    <source>
        <dbReference type="ARBA" id="ARBA00048988"/>
    </source>
</evidence>
<evidence type="ECO:0000256" key="5">
    <source>
        <dbReference type="ARBA" id="ARBA00023235"/>
    </source>
</evidence>
<name>A0ABV4IAP6_9BURK</name>
<comment type="catalytic activity">
    <reaction evidence="6">
        <text>Couples ATP hydrolysis with the unwinding of duplex DNA by translocating in the 3'-5' direction.</text>
        <dbReference type="EC" id="5.6.2.4"/>
    </reaction>
</comment>
<dbReference type="PANTHER" id="PTHR11070:SF2">
    <property type="entry name" value="ATP-DEPENDENT DNA HELICASE SRS2"/>
    <property type="match status" value="1"/>
</dbReference>
<dbReference type="PANTHER" id="PTHR11070">
    <property type="entry name" value="UVRD / RECB / PCRA DNA HELICASE FAMILY MEMBER"/>
    <property type="match status" value="1"/>
</dbReference>
<reference evidence="12 13" key="1">
    <citation type="submission" date="2024-08" db="EMBL/GenBank/DDBJ databases">
        <authorList>
            <person name="Feng Z."/>
            <person name="Ronholm J."/>
        </authorList>
    </citation>
    <scope>NUCLEOTIDE SEQUENCE [LARGE SCALE GENOMIC DNA]</scope>
    <source>
        <strain evidence="12 13">4-AB0-8</strain>
    </source>
</reference>
<dbReference type="Pfam" id="PF13361">
    <property type="entry name" value="UvrD_C"/>
    <property type="match status" value="1"/>
</dbReference>
<evidence type="ECO:0000259" key="11">
    <source>
        <dbReference type="PROSITE" id="PS51198"/>
    </source>
</evidence>
<gene>
    <name evidence="12" type="ORF">ACBP88_05500</name>
</gene>